<evidence type="ECO:0000256" key="4">
    <source>
        <dbReference type="ARBA" id="ARBA00022692"/>
    </source>
</evidence>
<reference evidence="13" key="1">
    <citation type="submission" date="2017-06" db="EMBL/GenBank/DDBJ databases">
        <authorList>
            <person name="Varghese N."/>
            <person name="Submissions S."/>
        </authorList>
    </citation>
    <scope>NUCLEOTIDE SEQUENCE [LARGE SCALE GENOMIC DNA]</scope>
    <source>
        <strain evidence="13">DSM 28041</strain>
    </source>
</reference>
<organism evidence="12 13">
    <name type="scientific">Hymenobacter mucosus</name>
    <dbReference type="NCBI Taxonomy" id="1411120"/>
    <lineage>
        <taxon>Bacteria</taxon>
        <taxon>Pseudomonadati</taxon>
        <taxon>Bacteroidota</taxon>
        <taxon>Cytophagia</taxon>
        <taxon>Cytophagales</taxon>
        <taxon>Hymenobacteraceae</taxon>
        <taxon>Hymenobacter</taxon>
    </lineage>
</organism>
<dbReference type="InterPro" id="IPR003390">
    <property type="entry name" value="DNA_integrity_scan_DisA_N"/>
</dbReference>
<evidence type="ECO:0000256" key="9">
    <source>
        <dbReference type="ARBA" id="ARBA00023136"/>
    </source>
</evidence>
<proteinExistence type="inferred from homology"/>
<keyword evidence="13" id="KW-1185">Reference proteome</keyword>
<dbReference type="InterPro" id="IPR045585">
    <property type="entry name" value="CdaA_N"/>
</dbReference>
<evidence type="ECO:0000256" key="1">
    <source>
        <dbReference type="ARBA" id="ARBA00000877"/>
    </source>
</evidence>
<evidence type="ECO:0000256" key="10">
    <source>
        <dbReference type="HAMAP-Rule" id="MF_01499"/>
    </source>
</evidence>
<comment type="subunit">
    <text evidence="10">Probably a homodimer.</text>
</comment>
<feature type="transmembrane region" description="Helical" evidence="10">
    <location>
        <begin position="63"/>
        <end position="83"/>
    </location>
</feature>
<keyword evidence="4 10" id="KW-0812">Transmembrane</keyword>
<comment type="catalytic activity">
    <reaction evidence="1 10">
        <text>2 ATP = 3',3'-c-di-AMP + 2 diphosphate</text>
        <dbReference type="Rhea" id="RHEA:35655"/>
        <dbReference type="ChEBI" id="CHEBI:30616"/>
        <dbReference type="ChEBI" id="CHEBI:33019"/>
        <dbReference type="ChEBI" id="CHEBI:71500"/>
        <dbReference type="EC" id="2.7.7.85"/>
    </reaction>
</comment>
<dbReference type="RefSeq" id="WP_045688808.1">
    <property type="nucleotide sequence ID" value="NZ_FZNS01000003.1"/>
</dbReference>
<feature type="transmembrane region" description="Helical" evidence="10">
    <location>
        <begin position="12"/>
        <end position="31"/>
    </location>
</feature>
<evidence type="ECO:0000256" key="2">
    <source>
        <dbReference type="ARBA" id="ARBA00022475"/>
    </source>
</evidence>
<dbReference type="NCBIfam" id="TIGR00159">
    <property type="entry name" value="diadenylate cyclase CdaA"/>
    <property type="match status" value="1"/>
</dbReference>
<dbReference type="InterPro" id="IPR014046">
    <property type="entry name" value="C-di-AMP_synthase"/>
</dbReference>
<dbReference type="GO" id="GO:0004016">
    <property type="term" value="F:adenylate cyclase activity"/>
    <property type="evidence" value="ECO:0007669"/>
    <property type="project" value="UniProtKB-UniRule"/>
</dbReference>
<evidence type="ECO:0000259" key="11">
    <source>
        <dbReference type="PROSITE" id="PS51794"/>
    </source>
</evidence>
<keyword evidence="5 10" id="KW-0548">Nucleotidyltransferase</keyword>
<protein>
    <recommendedName>
        <fullName evidence="10">Diadenylate cyclase</fullName>
        <shortName evidence="10">DAC</shortName>
        <ecNumber evidence="10">2.7.7.85</ecNumber>
    </recommendedName>
    <alternativeName>
        <fullName evidence="10">Cyclic-di-AMP synthase</fullName>
        <shortName evidence="10">c-di-AMP synthase</shortName>
    </alternativeName>
</protein>
<comment type="function">
    <text evidence="10">Catalyzes the condensation of 2 ATP molecules into cyclic di-AMP (c-di-AMP), a second messenger used to regulate differing processes in different bacteria.</text>
</comment>
<dbReference type="Proteomes" id="UP000198310">
    <property type="component" value="Unassembled WGS sequence"/>
</dbReference>
<dbReference type="SUPFAM" id="SSF143597">
    <property type="entry name" value="YojJ-like"/>
    <property type="match status" value="1"/>
</dbReference>
<feature type="transmembrane region" description="Helical" evidence="10">
    <location>
        <begin position="37"/>
        <end position="56"/>
    </location>
</feature>
<name>A0A238X4D1_9BACT</name>
<dbReference type="PANTHER" id="PTHR34185:SF1">
    <property type="entry name" value="DIADENYLATE CYCLASE"/>
    <property type="match status" value="1"/>
</dbReference>
<evidence type="ECO:0000256" key="3">
    <source>
        <dbReference type="ARBA" id="ARBA00022679"/>
    </source>
</evidence>
<dbReference type="InterPro" id="IPR036888">
    <property type="entry name" value="DNA_integrity_DisA_N_sf"/>
</dbReference>
<dbReference type="EMBL" id="FZNS01000003">
    <property type="protein sequence ID" value="SNR52709.1"/>
    <property type="molecule type" value="Genomic_DNA"/>
</dbReference>
<keyword evidence="8 10" id="KW-1133">Transmembrane helix</keyword>
<evidence type="ECO:0000313" key="12">
    <source>
        <dbReference type="EMBL" id="SNR52709.1"/>
    </source>
</evidence>
<evidence type="ECO:0000256" key="7">
    <source>
        <dbReference type="ARBA" id="ARBA00022840"/>
    </source>
</evidence>
<dbReference type="InterPro" id="IPR050338">
    <property type="entry name" value="DisA"/>
</dbReference>
<keyword evidence="2 10" id="KW-1003">Cell membrane</keyword>
<evidence type="ECO:0000256" key="8">
    <source>
        <dbReference type="ARBA" id="ARBA00022989"/>
    </source>
</evidence>
<dbReference type="InterPro" id="IPR034701">
    <property type="entry name" value="CdaA"/>
</dbReference>
<dbReference type="GO" id="GO:0006171">
    <property type="term" value="P:cAMP biosynthetic process"/>
    <property type="evidence" value="ECO:0007669"/>
    <property type="project" value="InterPro"/>
</dbReference>
<gene>
    <name evidence="10" type="primary">dacA</name>
    <name evidence="12" type="ORF">SAMN06269173_103378</name>
</gene>
<feature type="domain" description="DAC" evidence="11">
    <location>
        <begin position="84"/>
        <end position="248"/>
    </location>
</feature>
<dbReference type="HAMAP" id="MF_01499">
    <property type="entry name" value="DacA"/>
    <property type="match status" value="1"/>
</dbReference>
<keyword evidence="9 10" id="KW-0472">Membrane</keyword>
<evidence type="ECO:0000256" key="5">
    <source>
        <dbReference type="ARBA" id="ARBA00022695"/>
    </source>
</evidence>
<comment type="caution">
    <text evidence="10">Lacks conserved residue(s) required for the propagation of feature annotation.</text>
</comment>
<dbReference type="GO" id="GO:0106408">
    <property type="term" value="F:diadenylate cyclase activity"/>
    <property type="evidence" value="ECO:0007669"/>
    <property type="project" value="UniProtKB-EC"/>
</dbReference>
<dbReference type="PIRSF" id="PIRSF004793">
    <property type="entry name" value="UCP004793"/>
    <property type="match status" value="1"/>
</dbReference>
<evidence type="ECO:0000313" key="13">
    <source>
        <dbReference type="Proteomes" id="UP000198310"/>
    </source>
</evidence>
<dbReference type="Pfam" id="PF19293">
    <property type="entry name" value="CdaA_N"/>
    <property type="match status" value="1"/>
</dbReference>
<dbReference type="Gene3D" id="3.40.1700.10">
    <property type="entry name" value="DNA integrity scanning protein, DisA, N-terminal domain"/>
    <property type="match status" value="1"/>
</dbReference>
<evidence type="ECO:0000256" key="6">
    <source>
        <dbReference type="ARBA" id="ARBA00022741"/>
    </source>
</evidence>
<keyword evidence="3 10" id="KW-0808">Transferase</keyword>
<dbReference type="PANTHER" id="PTHR34185">
    <property type="entry name" value="DIADENYLATE CYCLASE"/>
    <property type="match status" value="1"/>
</dbReference>
<dbReference type="PROSITE" id="PS51794">
    <property type="entry name" value="DAC"/>
    <property type="match status" value="1"/>
</dbReference>
<dbReference type="EC" id="2.7.7.85" evidence="10"/>
<keyword evidence="6 10" id="KW-0547">Nucleotide-binding</keyword>
<accession>A0A238X4D1</accession>
<sequence length="279" mass="30210">MLGSFAIGFLRIGWVDVVDVLLVTVLFYQLYKLLTGSVALKIFLGFMSIYLLYLVVKATGMELLTNILGQFMSVGVLAGIILFQQEIRRFLLTIGKATALDRVRVFPWRRETGSERMNITPFVEAAKSLSGKNTGALIAFSLASDLKFFADSGDLIDATVSKRLLMSIFNKTSPLHDGAVIITQGRIQAARCILPVSENPDVPASMGLRHRAAIGLTEVTDAVVLVVSEETGQVSLVRGGEVFRNLASADLRARLNEFLFDVAPKQPIASTGSAAEVAA</sequence>
<dbReference type="AlphaFoldDB" id="A0A238X4D1"/>
<dbReference type="Pfam" id="PF02457">
    <property type="entry name" value="DAC"/>
    <property type="match status" value="1"/>
</dbReference>
<keyword evidence="7 10" id="KW-0067">ATP-binding</keyword>
<dbReference type="GO" id="GO:0005524">
    <property type="term" value="F:ATP binding"/>
    <property type="evidence" value="ECO:0007669"/>
    <property type="project" value="UniProtKB-UniRule"/>
</dbReference>
<comment type="similarity">
    <text evidence="10">Belongs to the adenylate cyclase family. DacA/CdaA subfamily.</text>
</comment>